<evidence type="ECO:0000313" key="6">
    <source>
        <dbReference type="EMBL" id="SDY52210.1"/>
    </source>
</evidence>
<dbReference type="InterPro" id="IPR000847">
    <property type="entry name" value="LysR_HTH_N"/>
</dbReference>
<dbReference type="InterPro" id="IPR036390">
    <property type="entry name" value="WH_DNA-bd_sf"/>
</dbReference>
<name>A0A1H3KJN2_9PSEU</name>
<keyword evidence="7" id="KW-1185">Reference proteome</keyword>
<evidence type="ECO:0000256" key="2">
    <source>
        <dbReference type="ARBA" id="ARBA00023015"/>
    </source>
</evidence>
<dbReference type="GO" id="GO:0003700">
    <property type="term" value="F:DNA-binding transcription factor activity"/>
    <property type="evidence" value="ECO:0007669"/>
    <property type="project" value="InterPro"/>
</dbReference>
<dbReference type="PANTHER" id="PTHR30346">
    <property type="entry name" value="TRANSCRIPTIONAL DUAL REGULATOR HCAR-RELATED"/>
    <property type="match status" value="1"/>
</dbReference>
<dbReference type="FunFam" id="1.10.10.10:FF:000001">
    <property type="entry name" value="LysR family transcriptional regulator"/>
    <property type="match status" value="1"/>
</dbReference>
<keyword evidence="4" id="KW-0804">Transcription</keyword>
<evidence type="ECO:0000313" key="7">
    <source>
        <dbReference type="Proteomes" id="UP000199529"/>
    </source>
</evidence>
<proteinExistence type="inferred from homology"/>
<dbReference type="Pfam" id="PF00126">
    <property type="entry name" value="HTH_1"/>
    <property type="match status" value="1"/>
</dbReference>
<dbReference type="Pfam" id="PF03466">
    <property type="entry name" value="LysR_substrate"/>
    <property type="match status" value="1"/>
</dbReference>
<organism evidence="6 7">
    <name type="scientific">Saccharopolyspora shandongensis</name>
    <dbReference type="NCBI Taxonomy" id="418495"/>
    <lineage>
        <taxon>Bacteria</taxon>
        <taxon>Bacillati</taxon>
        <taxon>Actinomycetota</taxon>
        <taxon>Actinomycetes</taxon>
        <taxon>Pseudonocardiales</taxon>
        <taxon>Pseudonocardiaceae</taxon>
        <taxon>Saccharopolyspora</taxon>
    </lineage>
</organism>
<reference evidence="7" key="1">
    <citation type="submission" date="2016-10" db="EMBL/GenBank/DDBJ databases">
        <authorList>
            <person name="Varghese N."/>
            <person name="Submissions S."/>
        </authorList>
    </citation>
    <scope>NUCLEOTIDE SEQUENCE [LARGE SCALE GENOMIC DNA]</scope>
    <source>
        <strain evidence="7">CGMCC 4.3530</strain>
    </source>
</reference>
<sequence length="302" mass="32332">MELRHLRYFVTVAETCHFARAAEQLHVAQPALSHAIRQLEKELGVTLLARTTRQVRVTPAGEFFLAEAQRVLATLKDGVRGVQRIGEGKLGLLRVGFTGTAAFSHLPHLARALAQRVPHVELEVRADLLTADQCEHLRSGTLGIGVLRPPVTGDDIDFRVIEVEPLILAVPADHRLAVEPVVAMTDLRAEPLVTYTGRNSVVHEAVARSCREAGFTPQQQHEAPGTAALLALVAGGLGVGVVPASARSLPLAGVVFRDLAGAATVELALAWHRETQSPLVAGALAALEDVFPPTRPTAEVNR</sequence>
<dbReference type="CDD" id="cd08414">
    <property type="entry name" value="PBP2_LTTR_aromatics_like"/>
    <property type="match status" value="1"/>
</dbReference>
<dbReference type="PRINTS" id="PR00039">
    <property type="entry name" value="HTHLYSR"/>
</dbReference>
<dbReference type="GO" id="GO:0003677">
    <property type="term" value="F:DNA binding"/>
    <property type="evidence" value="ECO:0007669"/>
    <property type="project" value="UniProtKB-KW"/>
</dbReference>
<gene>
    <name evidence="6" type="ORF">SAMN05216215_102866</name>
</gene>
<evidence type="ECO:0000259" key="5">
    <source>
        <dbReference type="PROSITE" id="PS50931"/>
    </source>
</evidence>
<accession>A0A1H3KJN2</accession>
<dbReference type="GO" id="GO:0032993">
    <property type="term" value="C:protein-DNA complex"/>
    <property type="evidence" value="ECO:0007669"/>
    <property type="project" value="TreeGrafter"/>
</dbReference>
<feature type="domain" description="HTH lysR-type" evidence="5">
    <location>
        <begin position="1"/>
        <end position="58"/>
    </location>
</feature>
<evidence type="ECO:0000256" key="4">
    <source>
        <dbReference type="ARBA" id="ARBA00023163"/>
    </source>
</evidence>
<dbReference type="SUPFAM" id="SSF53850">
    <property type="entry name" value="Periplasmic binding protein-like II"/>
    <property type="match status" value="1"/>
</dbReference>
<dbReference type="PROSITE" id="PS50931">
    <property type="entry name" value="HTH_LYSR"/>
    <property type="match status" value="1"/>
</dbReference>
<dbReference type="InterPro" id="IPR005119">
    <property type="entry name" value="LysR_subst-bd"/>
</dbReference>
<dbReference type="AlphaFoldDB" id="A0A1H3KJN2"/>
<dbReference type="RefSeq" id="WP_093270341.1">
    <property type="nucleotide sequence ID" value="NZ_FNOK01000028.1"/>
</dbReference>
<evidence type="ECO:0000256" key="1">
    <source>
        <dbReference type="ARBA" id="ARBA00009437"/>
    </source>
</evidence>
<comment type="similarity">
    <text evidence="1">Belongs to the LysR transcriptional regulatory family.</text>
</comment>
<dbReference type="SUPFAM" id="SSF46785">
    <property type="entry name" value="Winged helix' DNA-binding domain"/>
    <property type="match status" value="1"/>
</dbReference>
<keyword evidence="3" id="KW-0238">DNA-binding</keyword>
<dbReference type="Gene3D" id="1.10.10.10">
    <property type="entry name" value="Winged helix-like DNA-binding domain superfamily/Winged helix DNA-binding domain"/>
    <property type="match status" value="1"/>
</dbReference>
<dbReference type="OrthoDB" id="3176554at2"/>
<keyword evidence="2" id="KW-0805">Transcription regulation</keyword>
<protein>
    <submittedName>
        <fullName evidence="6">Transcriptional regulator, LysR family</fullName>
    </submittedName>
</protein>
<dbReference type="PANTHER" id="PTHR30346:SF28">
    <property type="entry name" value="HTH-TYPE TRANSCRIPTIONAL REGULATOR CYNR"/>
    <property type="match status" value="1"/>
</dbReference>
<dbReference type="InterPro" id="IPR036388">
    <property type="entry name" value="WH-like_DNA-bd_sf"/>
</dbReference>
<evidence type="ECO:0000256" key="3">
    <source>
        <dbReference type="ARBA" id="ARBA00023125"/>
    </source>
</evidence>
<dbReference type="Gene3D" id="3.40.190.10">
    <property type="entry name" value="Periplasmic binding protein-like II"/>
    <property type="match status" value="2"/>
</dbReference>
<dbReference type="STRING" id="418495.SAMN05216215_102866"/>
<dbReference type="EMBL" id="FNOK01000028">
    <property type="protein sequence ID" value="SDY52210.1"/>
    <property type="molecule type" value="Genomic_DNA"/>
</dbReference>
<dbReference type="Proteomes" id="UP000199529">
    <property type="component" value="Unassembled WGS sequence"/>
</dbReference>